<dbReference type="STRING" id="1842532.A7E78_10750"/>
<evidence type="ECO:0000256" key="4">
    <source>
        <dbReference type="PROSITE-ProRule" id="PRU00510"/>
    </source>
</evidence>
<dbReference type="AlphaFoldDB" id="A0A1L3GQU3"/>
<dbReference type="PROSITE" id="PS01102">
    <property type="entry name" value="ZF_DKSA_1"/>
    <property type="match status" value="1"/>
</dbReference>
<keyword evidence="1" id="KW-0479">Metal-binding</keyword>
<feature type="domain" description="Zinc finger DksA/TraR C4-type" evidence="5">
    <location>
        <begin position="90"/>
        <end position="123"/>
    </location>
</feature>
<dbReference type="GO" id="GO:0008270">
    <property type="term" value="F:zinc ion binding"/>
    <property type="evidence" value="ECO:0007669"/>
    <property type="project" value="UniProtKB-KW"/>
</dbReference>
<evidence type="ECO:0000256" key="2">
    <source>
        <dbReference type="ARBA" id="ARBA00022771"/>
    </source>
</evidence>
<dbReference type="Proteomes" id="UP000182517">
    <property type="component" value="Chromosome"/>
</dbReference>
<name>A0A1L3GQU3_9BACT</name>
<dbReference type="OrthoDB" id="9803742at2"/>
<dbReference type="InterPro" id="IPR000962">
    <property type="entry name" value="Znf_DskA_TraR"/>
</dbReference>
<evidence type="ECO:0000313" key="6">
    <source>
        <dbReference type="EMBL" id="APG28283.1"/>
    </source>
</evidence>
<gene>
    <name evidence="6" type="ORF">A7E78_10750</name>
</gene>
<sequence>MATKTKEINGLTEQQWQELQKLLEGKRRELVKSIETMRARDMEFDPDDNLEELDQAAINQLQAVQLRVLDKEVKLLREVDRTLAKFDTEEFGLCEGTEEPIGYPRLKVRPWARYSIEYAEEKERLEKQTSSRLPGR</sequence>
<dbReference type="InterPro" id="IPR020458">
    <property type="entry name" value="Znf_DskA_TraR_CS"/>
</dbReference>
<dbReference type="Gene3D" id="1.20.120.910">
    <property type="entry name" value="DksA, coiled-coil domain"/>
    <property type="match status" value="1"/>
</dbReference>
<organism evidence="6 7">
    <name type="scientific">Syntrophotalea acetylenivorans</name>
    <dbReference type="NCBI Taxonomy" id="1842532"/>
    <lineage>
        <taxon>Bacteria</taxon>
        <taxon>Pseudomonadati</taxon>
        <taxon>Thermodesulfobacteriota</taxon>
        <taxon>Desulfuromonadia</taxon>
        <taxon>Desulfuromonadales</taxon>
        <taxon>Syntrophotaleaceae</taxon>
        <taxon>Syntrophotalea</taxon>
    </lineage>
</organism>
<keyword evidence="2" id="KW-0863">Zinc-finger</keyword>
<dbReference type="RefSeq" id="WP_072284291.1">
    <property type="nucleotide sequence ID" value="NZ_CP015519.1"/>
</dbReference>
<dbReference type="KEGG" id="pef:A7E78_10750"/>
<evidence type="ECO:0000256" key="3">
    <source>
        <dbReference type="ARBA" id="ARBA00022833"/>
    </source>
</evidence>
<keyword evidence="3" id="KW-0862">Zinc</keyword>
<evidence type="ECO:0000313" key="7">
    <source>
        <dbReference type="Proteomes" id="UP000182517"/>
    </source>
</evidence>
<dbReference type="EMBL" id="CP015519">
    <property type="protein sequence ID" value="APG28283.1"/>
    <property type="molecule type" value="Genomic_DNA"/>
</dbReference>
<dbReference type="Pfam" id="PF01258">
    <property type="entry name" value="zf-dskA_traR"/>
    <property type="match status" value="1"/>
</dbReference>
<accession>A0A1L3GQU3</accession>
<dbReference type="SUPFAM" id="SSF109635">
    <property type="entry name" value="DnaK suppressor protein DksA, alpha-hairpin domain"/>
    <property type="match status" value="1"/>
</dbReference>
<protein>
    <recommendedName>
        <fullName evidence="5">Zinc finger DksA/TraR C4-type domain-containing protein</fullName>
    </recommendedName>
</protein>
<dbReference type="PANTHER" id="PTHR33823:SF4">
    <property type="entry name" value="GENERAL STRESS PROTEIN 16O"/>
    <property type="match status" value="1"/>
</dbReference>
<proteinExistence type="predicted"/>
<evidence type="ECO:0000256" key="1">
    <source>
        <dbReference type="ARBA" id="ARBA00022723"/>
    </source>
</evidence>
<evidence type="ECO:0000259" key="5">
    <source>
        <dbReference type="Pfam" id="PF01258"/>
    </source>
</evidence>
<feature type="zinc finger region" description="dksA C4-type" evidence="4">
    <location>
        <begin position="94"/>
        <end position="118"/>
    </location>
</feature>
<dbReference type="PROSITE" id="PS51128">
    <property type="entry name" value="ZF_DKSA_2"/>
    <property type="match status" value="1"/>
</dbReference>
<reference evidence="6 7" key="1">
    <citation type="journal article" date="2017" name="Genome Announc.">
        <title>Complete Genome Sequences of Two Acetylene-Fermenting Pelobacter acetylenicus Strains.</title>
        <authorList>
            <person name="Sutton J.M."/>
            <person name="Baesman S.M."/>
            <person name="Fierst J.L."/>
            <person name="Poret-Peterson A.T."/>
            <person name="Oremland R.S."/>
            <person name="Dunlap D.S."/>
            <person name="Akob D.M."/>
        </authorList>
    </citation>
    <scope>NUCLEOTIDE SEQUENCE [LARGE SCALE GENOMIC DNA]</scope>
    <source>
        <strain evidence="6 7">SFB93</strain>
    </source>
</reference>
<dbReference type="PANTHER" id="PTHR33823">
    <property type="entry name" value="RNA POLYMERASE-BINDING TRANSCRIPTION FACTOR DKSA-RELATED"/>
    <property type="match status" value="1"/>
</dbReference>
<dbReference type="SUPFAM" id="SSF57716">
    <property type="entry name" value="Glucocorticoid receptor-like (DNA-binding domain)"/>
    <property type="match status" value="1"/>
</dbReference>
<keyword evidence="7" id="KW-1185">Reference proteome</keyword>
<dbReference type="InterPro" id="IPR037187">
    <property type="entry name" value="DnaK_N"/>
</dbReference>